<dbReference type="Gene3D" id="3.40.50.300">
    <property type="entry name" value="P-loop containing nucleotide triphosphate hydrolases"/>
    <property type="match status" value="2"/>
</dbReference>
<feature type="transmembrane region" description="Helical" evidence="10">
    <location>
        <begin position="1299"/>
        <end position="1322"/>
    </location>
</feature>
<dbReference type="PROSITE" id="PS00211">
    <property type="entry name" value="ABC_TRANSPORTER_1"/>
    <property type="match status" value="1"/>
</dbReference>
<keyword evidence="4 10" id="KW-0812">Transmembrane</keyword>
<feature type="transmembrane region" description="Helical" evidence="10">
    <location>
        <begin position="1261"/>
        <end position="1287"/>
    </location>
</feature>
<accession>A0A084GFN0</accession>
<reference evidence="12 13" key="1">
    <citation type="journal article" date="2014" name="Genome Announc.">
        <title>Draft genome sequence of the pathogenic fungus Scedosporium apiospermum.</title>
        <authorList>
            <person name="Vandeputte P."/>
            <person name="Ghamrawi S."/>
            <person name="Rechenmann M."/>
            <person name="Iltis A."/>
            <person name="Giraud S."/>
            <person name="Fleury M."/>
            <person name="Thornton C."/>
            <person name="Delhaes L."/>
            <person name="Meyer W."/>
            <person name="Papon N."/>
            <person name="Bouchara J.P."/>
        </authorList>
    </citation>
    <scope>NUCLEOTIDE SEQUENCE [LARGE SCALE GENOMIC DNA]</scope>
    <source>
        <strain evidence="12 13">IHEM 14462</strain>
    </source>
</reference>
<dbReference type="HOGENOM" id="CLU_000604_35_0_1"/>
<dbReference type="Pfam" id="PF14510">
    <property type="entry name" value="ABC_trans_N"/>
    <property type="match status" value="1"/>
</dbReference>
<evidence type="ECO:0000256" key="10">
    <source>
        <dbReference type="SAM" id="Phobius"/>
    </source>
</evidence>
<feature type="domain" description="ABC transporter" evidence="11">
    <location>
        <begin position="848"/>
        <end position="1090"/>
    </location>
</feature>
<feature type="transmembrane region" description="Helical" evidence="10">
    <location>
        <begin position="522"/>
        <end position="542"/>
    </location>
</feature>
<dbReference type="GeneID" id="27719218"/>
<evidence type="ECO:0000256" key="4">
    <source>
        <dbReference type="ARBA" id="ARBA00022692"/>
    </source>
</evidence>
<feature type="transmembrane region" description="Helical" evidence="10">
    <location>
        <begin position="1217"/>
        <end position="1240"/>
    </location>
</feature>
<evidence type="ECO:0000256" key="9">
    <source>
        <dbReference type="SAM" id="MobiDB-lite"/>
    </source>
</evidence>
<dbReference type="RefSeq" id="XP_016645941.1">
    <property type="nucleotide sequence ID" value="XM_016783718.1"/>
</dbReference>
<feature type="transmembrane region" description="Helical" evidence="10">
    <location>
        <begin position="764"/>
        <end position="785"/>
    </location>
</feature>
<dbReference type="GO" id="GO:0140359">
    <property type="term" value="F:ABC-type transporter activity"/>
    <property type="evidence" value="ECO:0007669"/>
    <property type="project" value="InterPro"/>
</dbReference>
<feature type="region of interest" description="Disordered" evidence="9">
    <location>
        <begin position="1485"/>
        <end position="1504"/>
    </location>
</feature>
<organism evidence="12 13">
    <name type="scientific">Pseudallescheria apiosperma</name>
    <name type="common">Scedosporium apiospermum</name>
    <dbReference type="NCBI Taxonomy" id="563466"/>
    <lineage>
        <taxon>Eukaryota</taxon>
        <taxon>Fungi</taxon>
        <taxon>Dikarya</taxon>
        <taxon>Ascomycota</taxon>
        <taxon>Pezizomycotina</taxon>
        <taxon>Sordariomycetes</taxon>
        <taxon>Hypocreomycetidae</taxon>
        <taxon>Microascales</taxon>
        <taxon>Microascaceae</taxon>
        <taxon>Scedosporium</taxon>
    </lineage>
</organism>
<gene>
    <name evidence="12" type="ORF">SAPIO_CDS1006</name>
</gene>
<comment type="caution">
    <text evidence="12">The sequence shown here is derived from an EMBL/GenBank/DDBJ whole genome shotgun (WGS) entry which is preliminary data.</text>
</comment>
<dbReference type="CDD" id="cd03232">
    <property type="entry name" value="ABCG_PDR_domain2"/>
    <property type="match status" value="1"/>
</dbReference>
<dbReference type="Pfam" id="PF19055">
    <property type="entry name" value="ABC2_membrane_7"/>
    <property type="match status" value="1"/>
</dbReference>
<comment type="subcellular location">
    <subcellularLocation>
        <location evidence="1">Membrane</location>
        <topology evidence="1">Multi-pass membrane protein</topology>
    </subcellularLocation>
</comment>
<dbReference type="InterPro" id="IPR034001">
    <property type="entry name" value="ABCG_PDR_1"/>
</dbReference>
<sequence length="1504" mass="168478">MQNSSEEGAEQPNRHSLHSIEELDTNEAASVASSGSDTPGASPLRRIDSHTLIDDTGRAELHRIATALSHRRFSIRSVEHPAPDDYKEIWLGDEAALKPENPEFDLGKWLRTFVKRMTAEGVSPARTGVAYRNLTVSGTCDSLLHQQTVASYFLAPFRPGEFLSINKKPKKILNSFDGLLESGELLVVLGRPGSGCSTFLKTICGELHGLQMDKNSTIHYRGVSQKQMVKEFKGEVVYNQEVDHHFPHLTVGQTLEFAAAARMPSNRIEGVSRETAVKYVAKIVMAVCGLSHTYDTKVGNDFIHGVSGGERKRVSIAEMMVTSAPLLAWDNSTRGLDSATALKFVQTLRLSSDITAKANAVAIYQASQAIYDLFDKAVVLYEGRTIYFGPAQDAKAFFEKQGWHCPQRQTTGDFLTSLTNPQERIPREGMENKVPRTSEDFERYWRESPEYKALLENIDLFEKAYPQERGSEALAQLRENKEQRQAKHVRPKSPYIISNLMQIKLNTKRAYQRLWGDKQATLTQAIVHLIMALIIGSVFFGTPDATVSFFARGSVLFMAVLLNALSAIVEISSLYNQRPIVEKQASYAFYHPATEALAGIVADIPVKFTIAVFYNIVLYFMAELRREPGPFFLYFLVSYVATFVMSAIFRTMAAVTKTVSQAMSLAGIVVLALVIYTGFVIATPQMHPWFGWIRWINPLYYTFEILIANEFHGRQFTCSSIIPAYSPPVGTSWICNAIGAVAGEQTVSGDAFIEENYRYYYSHVWRNFGILMGFLVFFMAIYCIATELNSSASATADVLVFQRGKVPPHLNPKTGATDKDLTAAKAERIDGDGAASIIETLEPQKDIFTWRNVSYDVDVKGGTRRLLNDVVGWVKPGTLTALMGVSGAGKTTLLDVLAQRTSMGVVHGDMFVNGKPLDASFQRKTGYVQQQDLHLETATVRESLRFSAMLRQPNTVSKAEKYKYVEEVIDMLNMSDFADAVVGIPGEGLNVEQRKLLTIGVELAAKPKLLLFLDEPTSGLDSQSSWAICVLLRKLANAGQAVLCTVHQPSAILFQQFDRLLFLAQGGKTVYFGDIGENSRTLLDYFESNGARKCSDTENPAEYMLEVVNRGMNEKGLEWDKVWNSSPERQAVDVEIDKIHEERKNVPISEEDGHRGQSEFAVPFRNQLWAVTQRVFQQYWRMPNYIFAKFLLGLCAGLFIGFSFFQPKGTLAGMQNVIFAVFQVITIFSIVVQQIQPLFVTQRSLYEVRERPSKAYSWKAFIMANVIVEIPYQIITGIIIFGCFYYPVAGIQSSERQGLVLLFCIQLFIYASSFAQMTIAAVHDAQTAGGYVVLLVMMSLVFCGVLQTPDALPGFWIFMYRVSPFTYWTSGMVSTQLHERLVNCSPTETSIFDPPQGMTCGEYMAPYLQKAPGQLQNPNDTASCRYCSLTVADQYLAGSKIYWTDRWRNFGLVWAYVVFNIFIAVVTYYLFRVKKWSLGSFKRAAKPNKEGKEKKEKKEKEESS</sequence>
<feature type="transmembrane region" description="Helical" evidence="10">
    <location>
        <begin position="662"/>
        <end position="682"/>
    </location>
</feature>
<dbReference type="InterPro" id="IPR003439">
    <property type="entry name" value="ABC_transporter-like_ATP-bd"/>
</dbReference>
<dbReference type="Pfam" id="PF01061">
    <property type="entry name" value="ABC2_membrane"/>
    <property type="match status" value="2"/>
</dbReference>
<feature type="transmembrane region" description="Helical" evidence="10">
    <location>
        <begin position="1453"/>
        <end position="1471"/>
    </location>
</feature>
<feature type="transmembrane region" description="Helical" evidence="10">
    <location>
        <begin position="1186"/>
        <end position="1205"/>
    </location>
</feature>
<dbReference type="PANTHER" id="PTHR19241">
    <property type="entry name" value="ATP-BINDING CASSETTE TRANSPORTER"/>
    <property type="match status" value="1"/>
</dbReference>
<feature type="transmembrane region" description="Helical" evidence="10">
    <location>
        <begin position="596"/>
        <end position="619"/>
    </location>
</feature>
<feature type="compositionally biased region" description="Basic and acidic residues" evidence="9">
    <location>
        <begin position="1487"/>
        <end position="1504"/>
    </location>
</feature>
<keyword evidence="13" id="KW-1185">Reference proteome</keyword>
<feature type="transmembrane region" description="Helical" evidence="10">
    <location>
        <begin position="554"/>
        <end position="575"/>
    </location>
</feature>
<dbReference type="GO" id="GO:0016887">
    <property type="term" value="F:ATP hydrolysis activity"/>
    <property type="evidence" value="ECO:0007669"/>
    <property type="project" value="InterPro"/>
</dbReference>
<dbReference type="GO" id="GO:0005524">
    <property type="term" value="F:ATP binding"/>
    <property type="evidence" value="ECO:0007669"/>
    <property type="project" value="UniProtKB-KW"/>
</dbReference>
<keyword evidence="5" id="KW-0547">Nucleotide-binding</keyword>
<dbReference type="InterPro" id="IPR013525">
    <property type="entry name" value="ABC2_TM"/>
</dbReference>
<feature type="region of interest" description="Disordered" evidence="9">
    <location>
        <begin position="1"/>
        <end position="47"/>
    </location>
</feature>
<keyword evidence="3" id="KW-0813">Transport</keyword>
<dbReference type="FunFam" id="3.40.50.300:FF:000054">
    <property type="entry name" value="ABC multidrug transporter atrF"/>
    <property type="match status" value="1"/>
</dbReference>
<dbReference type="InterPro" id="IPR003593">
    <property type="entry name" value="AAA+_ATPase"/>
</dbReference>
<feature type="compositionally biased region" description="Polar residues" evidence="9">
    <location>
        <begin position="27"/>
        <end position="39"/>
    </location>
</feature>
<dbReference type="Pfam" id="PF06422">
    <property type="entry name" value="PDR_CDR"/>
    <property type="match status" value="2"/>
</dbReference>
<dbReference type="KEGG" id="sapo:SAPIO_CDS1006"/>
<protein>
    <submittedName>
        <fullName evidence="12">ABC transporter CDR4</fullName>
    </submittedName>
</protein>
<dbReference type="InterPro" id="IPR027417">
    <property type="entry name" value="P-loop_NTPase"/>
</dbReference>
<keyword evidence="8 10" id="KW-0472">Membrane</keyword>
<evidence type="ECO:0000256" key="1">
    <source>
        <dbReference type="ARBA" id="ARBA00004141"/>
    </source>
</evidence>
<dbReference type="CDD" id="cd03233">
    <property type="entry name" value="ABCG_PDR_domain1"/>
    <property type="match status" value="1"/>
</dbReference>
<evidence type="ECO:0000259" key="11">
    <source>
        <dbReference type="PROSITE" id="PS50893"/>
    </source>
</evidence>
<dbReference type="Proteomes" id="UP000028545">
    <property type="component" value="Unassembled WGS sequence"/>
</dbReference>
<feature type="transmembrane region" description="Helical" evidence="10">
    <location>
        <begin position="631"/>
        <end position="650"/>
    </location>
</feature>
<evidence type="ECO:0000313" key="12">
    <source>
        <dbReference type="EMBL" id="KEZ46142.1"/>
    </source>
</evidence>
<keyword evidence="6" id="KW-0067">ATP-binding</keyword>
<dbReference type="EMBL" id="JOWA01000044">
    <property type="protein sequence ID" value="KEZ46142.1"/>
    <property type="molecule type" value="Genomic_DNA"/>
</dbReference>
<evidence type="ECO:0000256" key="5">
    <source>
        <dbReference type="ARBA" id="ARBA00022741"/>
    </source>
</evidence>
<dbReference type="InterPro" id="IPR034003">
    <property type="entry name" value="ABCG_PDR_2"/>
</dbReference>
<evidence type="ECO:0000256" key="6">
    <source>
        <dbReference type="ARBA" id="ARBA00022840"/>
    </source>
</evidence>
<evidence type="ECO:0000313" key="13">
    <source>
        <dbReference type="Proteomes" id="UP000028545"/>
    </source>
</evidence>
<evidence type="ECO:0000256" key="3">
    <source>
        <dbReference type="ARBA" id="ARBA00022448"/>
    </source>
</evidence>
<evidence type="ECO:0000256" key="8">
    <source>
        <dbReference type="ARBA" id="ARBA00023136"/>
    </source>
</evidence>
<proteinExistence type="inferred from homology"/>
<dbReference type="SMART" id="SM00382">
    <property type="entry name" value="AAA"/>
    <property type="match status" value="2"/>
</dbReference>
<keyword evidence="7 10" id="KW-1133">Transmembrane helix</keyword>
<comment type="similarity">
    <text evidence="2">Belongs to the ABC transporter superfamily. ABCG family. PDR (TC 3.A.1.205) subfamily.</text>
</comment>
<dbReference type="VEuPathDB" id="FungiDB:SAPIO_CDS1006"/>
<dbReference type="InterPro" id="IPR029481">
    <property type="entry name" value="ABC_trans_N"/>
</dbReference>
<dbReference type="OMA" id="SYIFAKF"/>
<evidence type="ECO:0000256" key="7">
    <source>
        <dbReference type="ARBA" id="ARBA00022989"/>
    </source>
</evidence>
<dbReference type="InterPro" id="IPR010929">
    <property type="entry name" value="PDR_CDR_ABC"/>
</dbReference>
<dbReference type="GO" id="GO:0016020">
    <property type="term" value="C:membrane"/>
    <property type="evidence" value="ECO:0007669"/>
    <property type="project" value="UniProtKB-SubCell"/>
</dbReference>
<feature type="domain" description="ABC transporter" evidence="11">
    <location>
        <begin position="144"/>
        <end position="407"/>
    </location>
</feature>
<dbReference type="InterPro" id="IPR043926">
    <property type="entry name" value="ABCG_dom"/>
</dbReference>
<evidence type="ECO:0000256" key="2">
    <source>
        <dbReference type="ARBA" id="ARBA00006012"/>
    </source>
</evidence>
<name>A0A084GFN0_PSEDA</name>
<dbReference type="OrthoDB" id="245989at2759"/>
<dbReference type="SUPFAM" id="SSF52540">
    <property type="entry name" value="P-loop containing nucleoside triphosphate hydrolases"/>
    <property type="match status" value="2"/>
</dbReference>
<dbReference type="InterPro" id="IPR017871">
    <property type="entry name" value="ABC_transporter-like_CS"/>
</dbReference>
<dbReference type="PROSITE" id="PS50893">
    <property type="entry name" value="ABC_TRANSPORTER_2"/>
    <property type="match status" value="2"/>
</dbReference>
<feature type="transmembrane region" description="Helical" evidence="10">
    <location>
        <begin position="1329"/>
        <end position="1349"/>
    </location>
</feature>
<dbReference type="Pfam" id="PF00005">
    <property type="entry name" value="ABC_tran"/>
    <property type="match status" value="2"/>
</dbReference>